<dbReference type="OrthoDB" id="3216907at2"/>
<dbReference type="GO" id="GO:0003677">
    <property type="term" value="F:DNA binding"/>
    <property type="evidence" value="ECO:0007669"/>
    <property type="project" value="UniProtKB-KW"/>
</dbReference>
<dbReference type="InterPro" id="IPR000835">
    <property type="entry name" value="HTH_MarR-typ"/>
</dbReference>
<feature type="domain" description="HTH marR-type" evidence="4">
    <location>
        <begin position="3"/>
        <end position="137"/>
    </location>
</feature>
<dbReference type="PRINTS" id="PR00598">
    <property type="entry name" value="HTHMARR"/>
</dbReference>
<dbReference type="STRING" id="200378.SAMN05216553_103487"/>
<evidence type="ECO:0000313" key="6">
    <source>
        <dbReference type="Proteomes" id="UP000199623"/>
    </source>
</evidence>
<dbReference type="PANTHER" id="PTHR33164:SF99">
    <property type="entry name" value="MARR FAMILY REGULATORY PROTEIN"/>
    <property type="match status" value="1"/>
</dbReference>
<evidence type="ECO:0000256" key="2">
    <source>
        <dbReference type="ARBA" id="ARBA00023125"/>
    </source>
</evidence>
<evidence type="ECO:0000256" key="3">
    <source>
        <dbReference type="ARBA" id="ARBA00023163"/>
    </source>
</evidence>
<keyword evidence="6" id="KW-1185">Reference proteome</keyword>
<dbReference type="SMART" id="SM00347">
    <property type="entry name" value="HTH_MARR"/>
    <property type="match status" value="1"/>
</dbReference>
<organism evidence="5 6">
    <name type="scientific">Lentzea fradiae</name>
    <dbReference type="NCBI Taxonomy" id="200378"/>
    <lineage>
        <taxon>Bacteria</taxon>
        <taxon>Bacillati</taxon>
        <taxon>Actinomycetota</taxon>
        <taxon>Actinomycetes</taxon>
        <taxon>Pseudonocardiales</taxon>
        <taxon>Pseudonocardiaceae</taxon>
        <taxon>Lentzea</taxon>
    </lineage>
</organism>
<keyword evidence="3" id="KW-0804">Transcription</keyword>
<dbReference type="Gene3D" id="1.10.10.10">
    <property type="entry name" value="Winged helix-like DNA-binding domain superfamily/Winged helix DNA-binding domain"/>
    <property type="match status" value="1"/>
</dbReference>
<dbReference type="GO" id="GO:0006950">
    <property type="term" value="P:response to stress"/>
    <property type="evidence" value="ECO:0007669"/>
    <property type="project" value="TreeGrafter"/>
</dbReference>
<dbReference type="AlphaFoldDB" id="A0A1G7PAC6"/>
<keyword evidence="1" id="KW-0805">Transcription regulation</keyword>
<dbReference type="PANTHER" id="PTHR33164">
    <property type="entry name" value="TRANSCRIPTIONAL REGULATOR, MARR FAMILY"/>
    <property type="match status" value="1"/>
</dbReference>
<dbReference type="Pfam" id="PF01047">
    <property type="entry name" value="MarR"/>
    <property type="match status" value="1"/>
</dbReference>
<dbReference type="PROSITE" id="PS50995">
    <property type="entry name" value="HTH_MARR_2"/>
    <property type="match status" value="1"/>
</dbReference>
<accession>A0A1G7PAC6</accession>
<proteinExistence type="predicted"/>
<dbReference type="InterPro" id="IPR039422">
    <property type="entry name" value="MarR/SlyA-like"/>
</dbReference>
<name>A0A1G7PAC6_9PSEU</name>
<reference evidence="6" key="1">
    <citation type="submission" date="2016-10" db="EMBL/GenBank/DDBJ databases">
        <authorList>
            <person name="Varghese N."/>
            <person name="Submissions S."/>
        </authorList>
    </citation>
    <scope>NUCLEOTIDE SEQUENCE [LARGE SCALE GENOMIC DNA]</scope>
    <source>
        <strain evidence="6">CGMCC 4.3506</strain>
    </source>
</reference>
<dbReference type="PROSITE" id="PS01117">
    <property type="entry name" value="HTH_MARR_1"/>
    <property type="match status" value="1"/>
</dbReference>
<evidence type="ECO:0000313" key="5">
    <source>
        <dbReference type="EMBL" id="SDF83228.1"/>
    </source>
</evidence>
<dbReference type="EMBL" id="FNCC01000003">
    <property type="protein sequence ID" value="SDF83228.1"/>
    <property type="molecule type" value="Genomic_DNA"/>
</dbReference>
<evidence type="ECO:0000259" key="4">
    <source>
        <dbReference type="PROSITE" id="PS50995"/>
    </source>
</evidence>
<sequence>MTASELTAAITAVYDTWMRTVDLIGPVLAEHRLTTATFQALWAVDPDEAPPSMKTLAERLHCNAPNLSFMTNQLADRGLVERVVDPSDRRSRVVVLTAKGRQVRQEVLASVLARTPLGTLNDDELQQLTALLNRARNLS</sequence>
<dbReference type="InterPro" id="IPR036388">
    <property type="entry name" value="WH-like_DNA-bd_sf"/>
</dbReference>
<dbReference type="InterPro" id="IPR036390">
    <property type="entry name" value="WH_DNA-bd_sf"/>
</dbReference>
<dbReference type="GO" id="GO:0003700">
    <property type="term" value="F:DNA-binding transcription factor activity"/>
    <property type="evidence" value="ECO:0007669"/>
    <property type="project" value="InterPro"/>
</dbReference>
<dbReference type="SUPFAM" id="SSF46785">
    <property type="entry name" value="Winged helix' DNA-binding domain"/>
    <property type="match status" value="1"/>
</dbReference>
<dbReference type="InterPro" id="IPR023187">
    <property type="entry name" value="Tscrpt_reg_MarR-type_CS"/>
</dbReference>
<dbReference type="Proteomes" id="UP000199623">
    <property type="component" value="Unassembled WGS sequence"/>
</dbReference>
<keyword evidence="2 5" id="KW-0238">DNA-binding</keyword>
<protein>
    <submittedName>
        <fullName evidence="5">DNA-binding transcriptional regulator, MarR family</fullName>
    </submittedName>
</protein>
<dbReference type="RefSeq" id="WP_090047727.1">
    <property type="nucleotide sequence ID" value="NZ_FNCC01000003.1"/>
</dbReference>
<evidence type="ECO:0000256" key="1">
    <source>
        <dbReference type="ARBA" id="ARBA00023015"/>
    </source>
</evidence>
<gene>
    <name evidence="5" type="ORF">SAMN05216553_103487</name>
</gene>